<dbReference type="Proteomes" id="UP001150603">
    <property type="component" value="Unassembled WGS sequence"/>
</dbReference>
<proteinExistence type="predicted"/>
<reference evidence="1" key="1">
    <citation type="submission" date="2022-07" db="EMBL/GenBank/DDBJ databases">
        <title>Phylogenomic reconstructions and comparative analyses of Kickxellomycotina fungi.</title>
        <authorList>
            <person name="Reynolds N.K."/>
            <person name="Stajich J.E."/>
            <person name="Barry K."/>
            <person name="Grigoriev I.V."/>
            <person name="Crous P."/>
            <person name="Smith M.E."/>
        </authorList>
    </citation>
    <scope>NUCLEOTIDE SEQUENCE</scope>
    <source>
        <strain evidence="1">NRRL 5244</strain>
    </source>
</reference>
<evidence type="ECO:0000313" key="1">
    <source>
        <dbReference type="EMBL" id="KAJ1933649.1"/>
    </source>
</evidence>
<sequence>MPNDDTGTGAIGASSSVTTPLLPEESSDTGDRQPTTARSPPFKPTKAAAQSALNTEGVTAAIESANTPAQKQQQQQQPGSKHGDAYLEAASSNNLEIVKQCIEVHGVPADYADEDGNTALHFAAQEAAMGVLHYLVEERKVNINVRSGNFKAPPLFWAISAQRMNVIMYLLDHGANAGLQDSTGNSALHVAIHSGSVPITIYIACTQCAVLGYTVDLVDANGITPLMWACYQGKPELAALLVRLGADVNKQDLRGQTSLYFALIRGGYSDIDFLLEKGADPNLREYGSGDAASPTGNTAFDLAASIGYKAEFDKQVKRAQEQLAAAASGPTVFNRSIRKEIAPALMALGGVSLALVAISLYPWFVGVFMGIAILAAMHFTVVKYIVKAPGIHYLQQTPYLSAIFQSSALL</sequence>
<evidence type="ECO:0000313" key="2">
    <source>
        <dbReference type="Proteomes" id="UP001150603"/>
    </source>
</evidence>
<dbReference type="EC" id="2.3.1.225" evidence="1"/>
<feature type="non-terminal residue" evidence="1">
    <location>
        <position position="410"/>
    </location>
</feature>
<keyword evidence="1" id="KW-0012">Acyltransferase</keyword>
<gene>
    <name evidence="1" type="primary">AKR1</name>
    <name evidence="1" type="ORF">FBU59_005960</name>
</gene>
<name>A0ACC1J1A9_9FUNG</name>
<accession>A0ACC1J1A9</accession>
<keyword evidence="2" id="KW-1185">Reference proteome</keyword>
<keyword evidence="1" id="KW-0808">Transferase</keyword>
<organism evidence="1 2">
    <name type="scientific">Linderina macrospora</name>
    <dbReference type="NCBI Taxonomy" id="4868"/>
    <lineage>
        <taxon>Eukaryota</taxon>
        <taxon>Fungi</taxon>
        <taxon>Fungi incertae sedis</taxon>
        <taxon>Zoopagomycota</taxon>
        <taxon>Kickxellomycotina</taxon>
        <taxon>Kickxellomycetes</taxon>
        <taxon>Kickxellales</taxon>
        <taxon>Kickxellaceae</taxon>
        <taxon>Linderina</taxon>
    </lineage>
</organism>
<dbReference type="EMBL" id="JANBPW010004980">
    <property type="protein sequence ID" value="KAJ1933649.1"/>
    <property type="molecule type" value="Genomic_DNA"/>
</dbReference>
<protein>
    <submittedName>
        <fullName evidence="1">Palmitoyltransferase akr1</fullName>
        <ecNumber evidence="1">2.3.1.225</ecNumber>
    </submittedName>
</protein>
<comment type="caution">
    <text evidence="1">The sequence shown here is derived from an EMBL/GenBank/DDBJ whole genome shotgun (WGS) entry which is preliminary data.</text>
</comment>